<dbReference type="Proteomes" id="UP000664521">
    <property type="component" value="Unassembled WGS sequence"/>
</dbReference>
<accession>A0A8H3FED7</accession>
<comment type="caution">
    <text evidence="10">The sequence shown here is derived from an EMBL/GenBank/DDBJ whole genome shotgun (WGS) entry which is preliminary data.</text>
</comment>
<evidence type="ECO:0000313" key="11">
    <source>
        <dbReference type="Proteomes" id="UP000664521"/>
    </source>
</evidence>
<reference evidence="10" key="1">
    <citation type="submission" date="2021-03" db="EMBL/GenBank/DDBJ databases">
        <authorList>
            <person name="Tagirdzhanova G."/>
        </authorList>
    </citation>
    <scope>NUCLEOTIDE SEQUENCE</scope>
</reference>
<evidence type="ECO:0000256" key="6">
    <source>
        <dbReference type="ARBA" id="ARBA00023242"/>
    </source>
</evidence>
<keyword evidence="6 8" id="KW-0539">Nucleus</keyword>
<sequence>MADAIPLSLRALSKVDPNKTSLPFLISCINNQRGSFRNITEESLEEEIRLEENGQLKSLEEESPAEDTQDVKSRQEELTGARQEMLTQIQQAYYESTGALSLISILLAGNSTQAGISQQALSTIDPYIKETLPNGVLGVDKIQAPQKSETESQTVELGWKTQSLKSAADSLLNSATRLEKELEAETRYWDQVLKIKEQGWSVTRLPREKHTLGVRFGFAEGVYINVSHSIYLPALAHADFRDRGMAALRRDDDGNISLDRGLKFAGDRKLRVRILQHGTIISCSRLSTLATDAEEAIEDDSIEEQILQARNSLFDEELYAELHREARNLTNQGVNCIGDSIQLPYESDKSIQIDLIDIDDIASEGPGKEDWIPTGIDIALHVLLSHAHRQNLRRRSAPPPPLNEGKRPRPIYQILKPIIEHLRHRTNIQSCTNFLTDLTKTLATADLTLTLQQDTTSSWNIPANLTSPQTNPTETLLQSLTAPPQSTFTLSLPSSTLTLTLLTNLFPPSYGTTYHSTLSPSTPETLTAKLPPTTSLTSASDLEAHIIHILTVDLVDHIRSSLPGWSVEDQHTGVLSRTFENGSDEGGMESVTVRVIVEARRLVLEWMDHVEEEGKKRAKQRVVWEQGIGDPKGLLDIVGGIGARGGEN</sequence>
<evidence type="ECO:0000313" key="10">
    <source>
        <dbReference type="EMBL" id="CAF9923712.1"/>
    </source>
</evidence>
<dbReference type="OrthoDB" id="5319830at2759"/>
<dbReference type="GO" id="GO:0016592">
    <property type="term" value="C:mediator complex"/>
    <property type="evidence" value="ECO:0007669"/>
    <property type="project" value="InterPro"/>
</dbReference>
<dbReference type="AlphaFoldDB" id="A0A8H3FED7"/>
<dbReference type="GO" id="GO:0003712">
    <property type="term" value="F:transcription coregulator activity"/>
    <property type="evidence" value="ECO:0007669"/>
    <property type="project" value="InterPro"/>
</dbReference>
<evidence type="ECO:0000256" key="1">
    <source>
        <dbReference type="ARBA" id="ARBA00004123"/>
    </source>
</evidence>
<evidence type="ECO:0000256" key="4">
    <source>
        <dbReference type="ARBA" id="ARBA00023015"/>
    </source>
</evidence>
<dbReference type="PANTHER" id="PTHR13114">
    <property type="entry name" value="MEDIATOR OF RNA POLYMERASE II TRANSCRIPTION SUBUNIT 17"/>
    <property type="match status" value="1"/>
</dbReference>
<evidence type="ECO:0000256" key="8">
    <source>
        <dbReference type="RuleBase" id="RU364140"/>
    </source>
</evidence>
<evidence type="ECO:0000256" key="9">
    <source>
        <dbReference type="SAM" id="MobiDB-lite"/>
    </source>
</evidence>
<organism evidence="10 11">
    <name type="scientific">Heterodermia speciosa</name>
    <dbReference type="NCBI Taxonomy" id="116794"/>
    <lineage>
        <taxon>Eukaryota</taxon>
        <taxon>Fungi</taxon>
        <taxon>Dikarya</taxon>
        <taxon>Ascomycota</taxon>
        <taxon>Pezizomycotina</taxon>
        <taxon>Lecanoromycetes</taxon>
        <taxon>OSLEUM clade</taxon>
        <taxon>Lecanoromycetidae</taxon>
        <taxon>Caliciales</taxon>
        <taxon>Physciaceae</taxon>
        <taxon>Heterodermia</taxon>
    </lineage>
</organism>
<comment type="similarity">
    <text evidence="2 8">Belongs to the Mediator complex subunit 17 family.</text>
</comment>
<keyword evidence="4 8" id="KW-0805">Transcription regulation</keyword>
<feature type="region of interest" description="Disordered" evidence="9">
    <location>
        <begin position="389"/>
        <end position="408"/>
    </location>
</feature>
<gene>
    <name evidence="10" type="primary">SRB4</name>
    <name evidence="8" type="synonym">MED17</name>
    <name evidence="10" type="ORF">HETSPECPRED_005401</name>
</gene>
<dbReference type="PANTHER" id="PTHR13114:SF7">
    <property type="entry name" value="MEDIATOR OF RNA POLYMERASE II TRANSCRIPTION SUBUNIT 17"/>
    <property type="match status" value="1"/>
</dbReference>
<evidence type="ECO:0000256" key="7">
    <source>
        <dbReference type="ARBA" id="ARBA00032014"/>
    </source>
</evidence>
<dbReference type="Gene3D" id="6.10.250.2620">
    <property type="match status" value="1"/>
</dbReference>
<dbReference type="EMBL" id="CAJPDS010000034">
    <property type="protein sequence ID" value="CAF9923712.1"/>
    <property type="molecule type" value="Genomic_DNA"/>
</dbReference>
<protein>
    <recommendedName>
        <fullName evidence="3 8">Mediator of RNA polymerase II transcription subunit 17</fullName>
    </recommendedName>
    <alternativeName>
        <fullName evidence="7 8">Mediator complex subunit 17</fullName>
    </alternativeName>
</protein>
<comment type="subunit">
    <text evidence="8">Component of the Mediator complex.</text>
</comment>
<dbReference type="GO" id="GO:0070847">
    <property type="term" value="C:core mediator complex"/>
    <property type="evidence" value="ECO:0007669"/>
    <property type="project" value="TreeGrafter"/>
</dbReference>
<name>A0A8H3FED7_9LECA</name>
<comment type="function">
    <text evidence="8">Component of the Mediator complex, a coactivator involved in the regulated transcription of nearly all RNA polymerase II-dependent genes. Mediator functions as a bridge to convey information from gene-specific regulatory proteins to the basal RNA polymerase II transcription machinery. Mediator is recruited to promoters by direct interactions with regulatory proteins and serves as a scaffold for the assembly of a functional preinitiation complex with RNA polymerase II and the general transcription factors.</text>
</comment>
<keyword evidence="8" id="KW-0010">Activator</keyword>
<comment type="subcellular location">
    <subcellularLocation>
        <location evidence="1 8">Nucleus</location>
    </subcellularLocation>
</comment>
<dbReference type="GO" id="GO:0006357">
    <property type="term" value="P:regulation of transcription by RNA polymerase II"/>
    <property type="evidence" value="ECO:0007669"/>
    <property type="project" value="InterPro"/>
</dbReference>
<dbReference type="Pfam" id="PF10156">
    <property type="entry name" value="Med17"/>
    <property type="match status" value="1"/>
</dbReference>
<proteinExistence type="inferred from homology"/>
<evidence type="ECO:0000256" key="3">
    <source>
        <dbReference type="ARBA" id="ARBA00019610"/>
    </source>
</evidence>
<keyword evidence="11" id="KW-1185">Reference proteome</keyword>
<evidence type="ECO:0000256" key="2">
    <source>
        <dbReference type="ARBA" id="ARBA00005635"/>
    </source>
</evidence>
<evidence type="ECO:0000256" key="5">
    <source>
        <dbReference type="ARBA" id="ARBA00023163"/>
    </source>
</evidence>
<keyword evidence="5 8" id="KW-0804">Transcription</keyword>
<feature type="region of interest" description="Disordered" evidence="9">
    <location>
        <begin position="52"/>
        <end position="71"/>
    </location>
</feature>
<dbReference type="InterPro" id="IPR019313">
    <property type="entry name" value="Mediator_Med17"/>
</dbReference>